<evidence type="ECO:0000313" key="4">
    <source>
        <dbReference type="EMBL" id="MFD2674299.1"/>
    </source>
</evidence>
<evidence type="ECO:0000259" key="3">
    <source>
        <dbReference type="PROSITE" id="PS51729"/>
    </source>
</evidence>
<dbReference type="InterPro" id="IPR031165">
    <property type="entry name" value="GNAT_YJDJ"/>
</dbReference>
<dbReference type="PROSITE" id="PS51186">
    <property type="entry name" value="GNAT"/>
    <property type="match status" value="1"/>
</dbReference>
<dbReference type="Proteomes" id="UP001597453">
    <property type="component" value="Unassembled WGS sequence"/>
</dbReference>
<gene>
    <name evidence="4" type="ORF">ACFSUQ_03155</name>
</gene>
<evidence type="ECO:0000256" key="1">
    <source>
        <dbReference type="SAM" id="MobiDB-lite"/>
    </source>
</evidence>
<evidence type="ECO:0000259" key="2">
    <source>
        <dbReference type="PROSITE" id="PS51186"/>
    </source>
</evidence>
<keyword evidence="4" id="KW-0012">Acyltransferase</keyword>
<comment type="caution">
    <text evidence="4">The sequence shown here is derived from an EMBL/GenBank/DDBJ whole genome shotgun (WGS) entry which is preliminary data.</text>
</comment>
<keyword evidence="5" id="KW-1185">Reference proteome</keyword>
<protein>
    <submittedName>
        <fullName evidence="4">GNAT family N-acetyltransferase</fullName>
        <ecNumber evidence="4">2.3.1.-</ecNumber>
    </submittedName>
</protein>
<dbReference type="RefSeq" id="WP_066059368.1">
    <property type="nucleotide sequence ID" value="NZ_JBHUNF010000002.1"/>
</dbReference>
<feature type="region of interest" description="Disordered" evidence="1">
    <location>
        <begin position="115"/>
        <end position="135"/>
    </location>
</feature>
<accession>A0ABW5RHL1</accession>
<name>A0ABW5RHL1_9MICO</name>
<dbReference type="PANTHER" id="PTHR31435">
    <property type="entry name" value="PROTEIN NATD1"/>
    <property type="match status" value="1"/>
</dbReference>
<organism evidence="4 5">
    <name type="scientific">Gulosibacter bifidus</name>
    <dbReference type="NCBI Taxonomy" id="272239"/>
    <lineage>
        <taxon>Bacteria</taxon>
        <taxon>Bacillati</taxon>
        <taxon>Actinomycetota</taxon>
        <taxon>Actinomycetes</taxon>
        <taxon>Micrococcales</taxon>
        <taxon>Microbacteriaceae</taxon>
        <taxon>Gulosibacter</taxon>
    </lineage>
</organism>
<evidence type="ECO:0000313" key="5">
    <source>
        <dbReference type="Proteomes" id="UP001597453"/>
    </source>
</evidence>
<dbReference type="EMBL" id="JBHUNF010000002">
    <property type="protein sequence ID" value="MFD2674299.1"/>
    <property type="molecule type" value="Genomic_DNA"/>
</dbReference>
<dbReference type="EC" id="2.3.1.-" evidence="4"/>
<keyword evidence="4" id="KW-0808">Transferase</keyword>
<dbReference type="InterPro" id="IPR000182">
    <property type="entry name" value="GNAT_dom"/>
</dbReference>
<feature type="domain" description="N-acetyltransferase" evidence="2">
    <location>
        <begin position="1"/>
        <end position="135"/>
    </location>
</feature>
<dbReference type="InterPro" id="IPR016181">
    <property type="entry name" value="Acyl_CoA_acyltransferase"/>
</dbReference>
<dbReference type="SUPFAM" id="SSF55729">
    <property type="entry name" value="Acyl-CoA N-acyltransferases (Nat)"/>
    <property type="match status" value="1"/>
</dbReference>
<reference evidence="5" key="1">
    <citation type="journal article" date="2019" name="Int. J. Syst. Evol. Microbiol.">
        <title>The Global Catalogue of Microorganisms (GCM) 10K type strain sequencing project: providing services to taxonomists for standard genome sequencing and annotation.</title>
        <authorList>
            <consortium name="The Broad Institute Genomics Platform"/>
            <consortium name="The Broad Institute Genome Sequencing Center for Infectious Disease"/>
            <person name="Wu L."/>
            <person name="Ma J."/>
        </authorList>
    </citation>
    <scope>NUCLEOTIDE SEQUENCE [LARGE SCALE GENOMIC DNA]</scope>
    <source>
        <strain evidence="5">TISTR 1511</strain>
    </source>
</reference>
<proteinExistence type="predicted"/>
<dbReference type="PROSITE" id="PS51729">
    <property type="entry name" value="GNAT_YJDJ"/>
    <property type="match status" value="1"/>
</dbReference>
<dbReference type="GO" id="GO:0016746">
    <property type="term" value="F:acyltransferase activity"/>
    <property type="evidence" value="ECO:0007669"/>
    <property type="project" value="UniProtKB-KW"/>
</dbReference>
<dbReference type="Pfam" id="PF14542">
    <property type="entry name" value="Acetyltransf_CG"/>
    <property type="match status" value="1"/>
</dbReference>
<dbReference type="PANTHER" id="PTHR31435:SF10">
    <property type="entry name" value="BSR4717 PROTEIN"/>
    <property type="match status" value="1"/>
</dbReference>
<dbReference type="Gene3D" id="3.40.630.30">
    <property type="match status" value="1"/>
</dbReference>
<dbReference type="CDD" id="cd04301">
    <property type="entry name" value="NAT_SF"/>
    <property type="match status" value="1"/>
</dbReference>
<feature type="domain" description="N-acetyltransferase" evidence="3">
    <location>
        <begin position="29"/>
        <end position="117"/>
    </location>
</feature>
<sequence length="135" mass="14896">MTIPSPATANPSESNREVQLADGRRIHLKHDPEATTFAAEHNGQRIGVADYVDAETDRIRAFTHTEVNPEFQGTGIASKLVELAVRTSSRDGYDIDPQCSYVHLWLRRHPEFAHSHAPATNRGNNGASDLPKGTR</sequence>
<dbReference type="InterPro" id="IPR045057">
    <property type="entry name" value="Gcn5-rel_NAT"/>
</dbReference>